<dbReference type="PANTHER" id="PTHR47968">
    <property type="entry name" value="CENTROMERE PROTEIN E"/>
    <property type="match status" value="1"/>
</dbReference>
<dbReference type="InterPro" id="IPR027417">
    <property type="entry name" value="P-loop_NTPase"/>
</dbReference>
<dbReference type="GO" id="GO:0003777">
    <property type="term" value="F:microtubule motor activity"/>
    <property type="evidence" value="ECO:0007669"/>
    <property type="project" value="InterPro"/>
</dbReference>
<accession>A0AA36N3B9</accession>
<dbReference type="EMBL" id="CAUJNA010002435">
    <property type="protein sequence ID" value="CAJ1392877.1"/>
    <property type="molecule type" value="Genomic_DNA"/>
</dbReference>
<evidence type="ECO:0000313" key="7">
    <source>
        <dbReference type="EMBL" id="CAJ1392877.1"/>
    </source>
</evidence>
<feature type="region of interest" description="Disordered" evidence="5">
    <location>
        <begin position="884"/>
        <end position="911"/>
    </location>
</feature>
<dbReference type="InterPro" id="IPR056524">
    <property type="entry name" value="KIF6/9_C"/>
</dbReference>
<feature type="region of interest" description="Disordered" evidence="5">
    <location>
        <begin position="68"/>
        <end position="92"/>
    </location>
</feature>
<dbReference type="Pfam" id="PF00225">
    <property type="entry name" value="Kinesin"/>
    <property type="match status" value="1"/>
</dbReference>
<dbReference type="Proteomes" id="UP001178507">
    <property type="component" value="Unassembled WGS sequence"/>
</dbReference>
<organism evidence="7 8">
    <name type="scientific">Effrenium voratum</name>
    <dbReference type="NCBI Taxonomy" id="2562239"/>
    <lineage>
        <taxon>Eukaryota</taxon>
        <taxon>Sar</taxon>
        <taxon>Alveolata</taxon>
        <taxon>Dinophyceae</taxon>
        <taxon>Suessiales</taxon>
        <taxon>Symbiodiniaceae</taxon>
        <taxon>Effrenium</taxon>
    </lineage>
</organism>
<dbReference type="AlphaFoldDB" id="A0AA36N3B9"/>
<evidence type="ECO:0000256" key="1">
    <source>
        <dbReference type="ARBA" id="ARBA00022741"/>
    </source>
</evidence>
<proteinExistence type="inferred from homology"/>
<name>A0AA36N3B9_9DINO</name>
<feature type="binding site" evidence="3">
    <location>
        <begin position="261"/>
        <end position="268"/>
    </location>
    <ligand>
        <name>ATP</name>
        <dbReference type="ChEBI" id="CHEBI:30616"/>
    </ligand>
</feature>
<dbReference type="GO" id="GO:0008017">
    <property type="term" value="F:microtubule binding"/>
    <property type="evidence" value="ECO:0007669"/>
    <property type="project" value="InterPro"/>
</dbReference>
<evidence type="ECO:0000256" key="2">
    <source>
        <dbReference type="ARBA" id="ARBA00022840"/>
    </source>
</evidence>
<dbReference type="InterPro" id="IPR036961">
    <property type="entry name" value="Kinesin_motor_dom_sf"/>
</dbReference>
<dbReference type="Gene3D" id="3.40.850.10">
    <property type="entry name" value="Kinesin motor domain"/>
    <property type="match status" value="1"/>
</dbReference>
<dbReference type="InterPro" id="IPR019821">
    <property type="entry name" value="Kinesin_motor_CS"/>
</dbReference>
<sequence length="944" mass="104086">MAEDIKGAMPGFKTQSLHLSGSPKKEHVVGSTAKVQPELKKVKDLSLTTHDLEGAQPKAKVFTTTRTTNPLTPRYNLQSTEKRPPTPTSQRVHDGAFRETMDFKANSTSRIPTRDYSYNPADGRDVWLSQPNIKNRTGCPTPRDTMRTWIFRCHVSLTLTSSFDAGVGCGLMASNIKVFLRVRPGKAAPGFKANSEQGVVSFELEKTSPEHEVNNQKTLYNFQFDGVMGMDTKQQDVLDIVARPVVEDVLKGVNGTIFAYGQTGSGKTFTITGGTEHYEQRGLIPRTLRLMFEAFRKGPAQYRMYISYLEIYQDSGYDLLRDDSARKLEDLPKVVQREDEDGNMHLRNLSVNLAASEEDALNLLFLGDTNRVVAETPMNDASTRSHCLFIIWVDSTQEGSDVVRRSKLHLVDLAGSERVSQTGVNGKLLQEAKAINLSLHHLERVIVALHSRTKGTQVHVPYRDSMMTSVLRDSLGGNCRTTMVGCIAAEASNLAESISTCRFAQRVAQITNNARVNEELDPSLLIARLKREVSELKEEVRVARMSEDGQESEVITPEALDHCKALVQQYVAKGVESEEPFMCGSIERLRASFKILRDMCLDHPGELPAADEGRAAALEAEIKKMKLEVAQRDQEIAVMVKMLTKQRGAERPFIAAHQATQPAPTVELNQTRPLVTQAAESSPLAATTKVPEASPKAPEAGSSAALPKSAKTAAARATQPSMSPEEAADLLLDKQKALEVFWDKVYKPPEAFKENKALLKDKIEEAQAIGKEALQLKTDIDSVKTKLLRLRTERAMTAAGNDSAVEDGPEEAAEVQAIERLKGLYREKTAELRRVKSDVEGIQKMLEQNQAKVRREFENWFSGLRGRAHMSRLDEEKKKELFDKVTGSSGAGTPVSKEGAPEKVSPSATSASKIVLSMPPSGTAASEENMAAYYAAFGELSRRG</sequence>
<dbReference type="InterPro" id="IPR027640">
    <property type="entry name" value="Kinesin-like_fam"/>
</dbReference>
<evidence type="ECO:0000256" key="4">
    <source>
        <dbReference type="RuleBase" id="RU000394"/>
    </source>
</evidence>
<dbReference type="PROSITE" id="PS50067">
    <property type="entry name" value="KINESIN_MOTOR_2"/>
    <property type="match status" value="1"/>
</dbReference>
<evidence type="ECO:0000259" key="6">
    <source>
        <dbReference type="PROSITE" id="PS50067"/>
    </source>
</evidence>
<comment type="similarity">
    <text evidence="3 4">Belongs to the TRAFAC class myosin-kinesin ATPase superfamily. Kinesin family.</text>
</comment>
<feature type="compositionally biased region" description="Low complexity" evidence="5">
    <location>
        <begin position="702"/>
        <end position="721"/>
    </location>
</feature>
<evidence type="ECO:0000256" key="3">
    <source>
        <dbReference type="PROSITE-ProRule" id="PRU00283"/>
    </source>
</evidence>
<reference evidence="7" key="1">
    <citation type="submission" date="2023-08" db="EMBL/GenBank/DDBJ databases">
        <authorList>
            <person name="Chen Y."/>
            <person name="Shah S."/>
            <person name="Dougan E. K."/>
            <person name="Thang M."/>
            <person name="Chan C."/>
        </authorList>
    </citation>
    <scope>NUCLEOTIDE SEQUENCE</scope>
</reference>
<dbReference type="PRINTS" id="PR00380">
    <property type="entry name" value="KINESINHEAVY"/>
</dbReference>
<gene>
    <name evidence="7" type="ORF">EVOR1521_LOCUS17867</name>
</gene>
<dbReference type="PROSITE" id="PS00411">
    <property type="entry name" value="KINESIN_MOTOR_1"/>
    <property type="match status" value="1"/>
</dbReference>
<dbReference type="SMART" id="SM00129">
    <property type="entry name" value="KISc"/>
    <property type="match status" value="1"/>
</dbReference>
<keyword evidence="3 4" id="KW-0505">Motor protein</keyword>
<dbReference type="GO" id="GO:0005874">
    <property type="term" value="C:microtubule"/>
    <property type="evidence" value="ECO:0007669"/>
    <property type="project" value="UniProtKB-KW"/>
</dbReference>
<keyword evidence="2 3" id="KW-0067">ATP-binding</keyword>
<protein>
    <recommendedName>
        <fullName evidence="4">Kinesin-like protein</fullName>
    </recommendedName>
</protein>
<keyword evidence="8" id="KW-1185">Reference proteome</keyword>
<feature type="region of interest" description="Disordered" evidence="5">
    <location>
        <begin position="677"/>
        <end position="725"/>
    </location>
</feature>
<evidence type="ECO:0000313" key="8">
    <source>
        <dbReference type="Proteomes" id="UP001178507"/>
    </source>
</evidence>
<dbReference type="InterPro" id="IPR001752">
    <property type="entry name" value="Kinesin_motor_dom"/>
</dbReference>
<keyword evidence="4" id="KW-0493">Microtubule</keyword>
<evidence type="ECO:0000256" key="5">
    <source>
        <dbReference type="SAM" id="MobiDB-lite"/>
    </source>
</evidence>
<dbReference type="PANTHER" id="PTHR47968:SF67">
    <property type="entry name" value="KINESIN MOTOR DOMAIN-CONTAINING PROTEIN"/>
    <property type="match status" value="1"/>
</dbReference>
<dbReference type="Pfam" id="PF23735">
    <property type="entry name" value="KIF9"/>
    <property type="match status" value="1"/>
</dbReference>
<comment type="caution">
    <text evidence="7">The sequence shown here is derived from an EMBL/GenBank/DDBJ whole genome shotgun (WGS) entry which is preliminary data.</text>
</comment>
<keyword evidence="1 3" id="KW-0547">Nucleotide-binding</keyword>
<dbReference type="GO" id="GO:0007018">
    <property type="term" value="P:microtubule-based movement"/>
    <property type="evidence" value="ECO:0007669"/>
    <property type="project" value="InterPro"/>
</dbReference>
<feature type="domain" description="Kinesin motor" evidence="6">
    <location>
        <begin position="175"/>
        <end position="510"/>
    </location>
</feature>
<dbReference type="SUPFAM" id="SSF52540">
    <property type="entry name" value="P-loop containing nucleoside triphosphate hydrolases"/>
    <property type="match status" value="1"/>
</dbReference>
<feature type="region of interest" description="Disordered" evidence="5">
    <location>
        <begin position="1"/>
        <end position="33"/>
    </location>
</feature>
<dbReference type="GO" id="GO:0005524">
    <property type="term" value="F:ATP binding"/>
    <property type="evidence" value="ECO:0007669"/>
    <property type="project" value="UniProtKB-UniRule"/>
</dbReference>